<dbReference type="Gene3D" id="1.10.260.40">
    <property type="entry name" value="lambda repressor-like DNA-binding domains"/>
    <property type="match status" value="1"/>
</dbReference>
<protein>
    <submittedName>
        <fullName evidence="3">Helix-turn-helix transcriptional regulator</fullName>
    </submittedName>
</protein>
<name>A0ABU9VJE8_9BACI</name>
<dbReference type="Proteomes" id="UP001418796">
    <property type="component" value="Unassembled WGS sequence"/>
</dbReference>
<dbReference type="InterPro" id="IPR010982">
    <property type="entry name" value="Lambda_DNA-bd_dom_sf"/>
</dbReference>
<dbReference type="Pfam" id="PF01381">
    <property type="entry name" value="HTH_3"/>
    <property type="match status" value="1"/>
</dbReference>
<dbReference type="PANTHER" id="PTHR46558:SF4">
    <property type="entry name" value="DNA-BIDING PHAGE PROTEIN"/>
    <property type="match status" value="1"/>
</dbReference>
<organism evidence="3 4">
    <name type="scientific">Alkalicoccobacillus gibsonii</name>
    <dbReference type="NCBI Taxonomy" id="79881"/>
    <lineage>
        <taxon>Bacteria</taxon>
        <taxon>Bacillati</taxon>
        <taxon>Bacillota</taxon>
        <taxon>Bacilli</taxon>
        <taxon>Bacillales</taxon>
        <taxon>Bacillaceae</taxon>
        <taxon>Alkalicoccobacillus</taxon>
    </lineage>
</organism>
<evidence type="ECO:0000256" key="1">
    <source>
        <dbReference type="ARBA" id="ARBA00023125"/>
    </source>
</evidence>
<evidence type="ECO:0000259" key="2">
    <source>
        <dbReference type="PROSITE" id="PS50943"/>
    </source>
</evidence>
<sequence>MKNSIKELRKKHLWSQEALAQKLGVSRQTIISIEKGKYHPSLPLAIQLARCFHTTVEEVFHLDEEEETK</sequence>
<dbReference type="PANTHER" id="PTHR46558">
    <property type="entry name" value="TRACRIPTIONAL REGULATORY PROTEIN-RELATED-RELATED"/>
    <property type="match status" value="1"/>
</dbReference>
<reference evidence="3 4" key="1">
    <citation type="submission" date="2024-03" db="EMBL/GenBank/DDBJ databases">
        <title>Bacilli Hybrid Assemblies.</title>
        <authorList>
            <person name="Kovac J."/>
        </authorList>
    </citation>
    <scope>NUCLEOTIDE SEQUENCE [LARGE SCALE GENOMIC DNA]</scope>
    <source>
        <strain evidence="3 4">FSL R7-0666</strain>
    </source>
</reference>
<dbReference type="PROSITE" id="PS50943">
    <property type="entry name" value="HTH_CROC1"/>
    <property type="match status" value="1"/>
</dbReference>
<dbReference type="EMBL" id="JBCITK010000001">
    <property type="protein sequence ID" value="MEN0644035.1"/>
    <property type="molecule type" value="Genomic_DNA"/>
</dbReference>
<dbReference type="CDD" id="cd00093">
    <property type="entry name" value="HTH_XRE"/>
    <property type="match status" value="1"/>
</dbReference>
<gene>
    <name evidence="3" type="ORF">MKY91_12805</name>
</gene>
<evidence type="ECO:0000313" key="4">
    <source>
        <dbReference type="Proteomes" id="UP001418796"/>
    </source>
</evidence>
<dbReference type="SMART" id="SM00530">
    <property type="entry name" value="HTH_XRE"/>
    <property type="match status" value="1"/>
</dbReference>
<dbReference type="SUPFAM" id="SSF47413">
    <property type="entry name" value="lambda repressor-like DNA-binding domains"/>
    <property type="match status" value="1"/>
</dbReference>
<evidence type="ECO:0000313" key="3">
    <source>
        <dbReference type="EMBL" id="MEN0644035.1"/>
    </source>
</evidence>
<feature type="domain" description="HTH cro/C1-type" evidence="2">
    <location>
        <begin position="5"/>
        <end position="59"/>
    </location>
</feature>
<comment type="caution">
    <text evidence="3">The sequence shown here is derived from an EMBL/GenBank/DDBJ whole genome shotgun (WGS) entry which is preliminary data.</text>
</comment>
<proteinExistence type="predicted"/>
<keyword evidence="1" id="KW-0238">DNA-binding</keyword>
<dbReference type="RefSeq" id="WP_203087420.1">
    <property type="nucleotide sequence ID" value="NZ_JAEUZA010000001.1"/>
</dbReference>
<keyword evidence="4" id="KW-1185">Reference proteome</keyword>
<accession>A0ABU9VJE8</accession>
<dbReference type="InterPro" id="IPR001387">
    <property type="entry name" value="Cro/C1-type_HTH"/>
</dbReference>